<organism evidence="1 2">
    <name type="scientific">Trichonephila clavata</name>
    <name type="common">Joro spider</name>
    <name type="synonym">Nephila clavata</name>
    <dbReference type="NCBI Taxonomy" id="2740835"/>
    <lineage>
        <taxon>Eukaryota</taxon>
        <taxon>Metazoa</taxon>
        <taxon>Ecdysozoa</taxon>
        <taxon>Arthropoda</taxon>
        <taxon>Chelicerata</taxon>
        <taxon>Arachnida</taxon>
        <taxon>Araneae</taxon>
        <taxon>Araneomorphae</taxon>
        <taxon>Entelegynae</taxon>
        <taxon>Araneoidea</taxon>
        <taxon>Nephilidae</taxon>
        <taxon>Trichonephila</taxon>
    </lineage>
</organism>
<sequence length="144" mass="16599">METERGLSISKQITHASGNRWSNYHHCLILSDNPLKPQSRNTRNEERQQFTRCPIFKFYVAGLEKLIYGSTEHTKAFCSFGMRGWSFPFEHAKGYGTNGGKFRCDHRVCDCLCVEYGVWSYGEDIKMASERKSLVSRLCLDNSL</sequence>
<dbReference type="AlphaFoldDB" id="A0A8X6HUE3"/>
<proteinExistence type="predicted"/>
<gene>
    <name evidence="1" type="ORF">TNCT_90931</name>
</gene>
<evidence type="ECO:0000313" key="1">
    <source>
        <dbReference type="EMBL" id="GFQ65430.1"/>
    </source>
</evidence>
<protein>
    <submittedName>
        <fullName evidence="1">Uncharacterized protein</fullName>
    </submittedName>
</protein>
<keyword evidence="2" id="KW-1185">Reference proteome</keyword>
<comment type="caution">
    <text evidence="1">The sequence shown here is derived from an EMBL/GenBank/DDBJ whole genome shotgun (WGS) entry which is preliminary data.</text>
</comment>
<dbReference type="Proteomes" id="UP000887116">
    <property type="component" value="Unassembled WGS sequence"/>
</dbReference>
<evidence type="ECO:0000313" key="2">
    <source>
        <dbReference type="Proteomes" id="UP000887116"/>
    </source>
</evidence>
<accession>A0A8X6HUE3</accession>
<reference evidence="1" key="1">
    <citation type="submission" date="2020-07" db="EMBL/GenBank/DDBJ databases">
        <title>Multicomponent nature underlies the extraordinary mechanical properties of spider dragline silk.</title>
        <authorList>
            <person name="Kono N."/>
            <person name="Nakamura H."/>
            <person name="Mori M."/>
            <person name="Yoshida Y."/>
            <person name="Ohtoshi R."/>
            <person name="Malay A.D."/>
            <person name="Moran D.A.P."/>
            <person name="Tomita M."/>
            <person name="Numata K."/>
            <person name="Arakawa K."/>
        </authorList>
    </citation>
    <scope>NUCLEOTIDE SEQUENCE</scope>
</reference>
<name>A0A8X6HUE3_TRICU</name>
<dbReference type="EMBL" id="BMAO01010192">
    <property type="protein sequence ID" value="GFQ65430.1"/>
    <property type="molecule type" value="Genomic_DNA"/>
</dbReference>